<evidence type="ECO:0000256" key="10">
    <source>
        <dbReference type="ARBA" id="ARBA00023136"/>
    </source>
</evidence>
<name>A0A5D5AFB7_9EURY</name>
<feature type="domain" description="Ion transport" evidence="13">
    <location>
        <begin position="27"/>
        <end position="254"/>
    </location>
</feature>
<evidence type="ECO:0000256" key="12">
    <source>
        <dbReference type="SAM" id="Phobius"/>
    </source>
</evidence>
<dbReference type="PRINTS" id="PR00169">
    <property type="entry name" value="KCHANNEL"/>
</dbReference>
<dbReference type="Gene3D" id="1.10.287.70">
    <property type="match status" value="1"/>
</dbReference>
<feature type="transmembrane region" description="Helical" evidence="12">
    <location>
        <begin position="61"/>
        <end position="83"/>
    </location>
</feature>
<evidence type="ECO:0000256" key="1">
    <source>
        <dbReference type="ARBA" id="ARBA00004141"/>
    </source>
</evidence>
<dbReference type="InterPro" id="IPR005821">
    <property type="entry name" value="Ion_trans_dom"/>
</dbReference>
<dbReference type="PANTHER" id="PTHR11537">
    <property type="entry name" value="VOLTAGE-GATED POTASSIUM CHANNEL"/>
    <property type="match status" value="1"/>
</dbReference>
<keyword evidence="11" id="KW-0407">Ion channel</keyword>
<evidence type="ECO:0000256" key="4">
    <source>
        <dbReference type="ARBA" id="ARBA00022692"/>
    </source>
</evidence>
<dbReference type="GO" id="GO:0001508">
    <property type="term" value="P:action potential"/>
    <property type="evidence" value="ECO:0007669"/>
    <property type="project" value="TreeGrafter"/>
</dbReference>
<evidence type="ECO:0000313" key="15">
    <source>
        <dbReference type="Proteomes" id="UP000324104"/>
    </source>
</evidence>
<comment type="subcellular location">
    <subcellularLocation>
        <location evidence="1">Membrane</location>
        <topology evidence="1">Multi-pass membrane protein</topology>
    </subcellularLocation>
</comment>
<evidence type="ECO:0000313" key="14">
    <source>
        <dbReference type="EMBL" id="TYT60456.1"/>
    </source>
</evidence>
<dbReference type="Gene3D" id="1.20.120.350">
    <property type="entry name" value="Voltage-gated potassium channels. Chain C"/>
    <property type="match status" value="1"/>
</dbReference>
<keyword evidence="15" id="KW-1185">Reference proteome</keyword>
<accession>A0A5D5AFB7</accession>
<evidence type="ECO:0000256" key="9">
    <source>
        <dbReference type="ARBA" id="ARBA00023065"/>
    </source>
</evidence>
<keyword evidence="6" id="KW-0851">Voltage-gated channel</keyword>
<keyword evidence="8 12" id="KW-1133">Transmembrane helix</keyword>
<dbReference type="GO" id="GO:0005249">
    <property type="term" value="F:voltage-gated potassium channel activity"/>
    <property type="evidence" value="ECO:0007669"/>
    <property type="project" value="InterPro"/>
</dbReference>
<dbReference type="Proteomes" id="UP000324104">
    <property type="component" value="Unassembled WGS sequence"/>
</dbReference>
<protein>
    <submittedName>
        <fullName evidence="14">Ion transporter</fullName>
    </submittedName>
</protein>
<evidence type="ECO:0000256" key="5">
    <source>
        <dbReference type="ARBA" id="ARBA00022826"/>
    </source>
</evidence>
<keyword evidence="2" id="KW-0813">Transport</keyword>
<keyword evidence="10 12" id="KW-0472">Membrane</keyword>
<evidence type="ECO:0000256" key="6">
    <source>
        <dbReference type="ARBA" id="ARBA00022882"/>
    </source>
</evidence>
<proteinExistence type="predicted"/>
<feature type="transmembrane region" description="Helical" evidence="12">
    <location>
        <begin position="224"/>
        <end position="248"/>
    </location>
</feature>
<evidence type="ECO:0000256" key="2">
    <source>
        <dbReference type="ARBA" id="ARBA00022448"/>
    </source>
</evidence>
<evidence type="ECO:0000256" key="3">
    <source>
        <dbReference type="ARBA" id="ARBA00022538"/>
    </source>
</evidence>
<feature type="transmembrane region" description="Helical" evidence="12">
    <location>
        <begin position="191"/>
        <end position="212"/>
    </location>
</feature>
<comment type="caution">
    <text evidence="14">The sequence shown here is derived from an EMBL/GenBank/DDBJ whole genome shotgun (WGS) entry which is preliminary data.</text>
</comment>
<dbReference type="SUPFAM" id="SSF81324">
    <property type="entry name" value="Voltage-gated potassium channels"/>
    <property type="match status" value="1"/>
</dbReference>
<keyword evidence="9" id="KW-0406">Ion transport</keyword>
<dbReference type="AlphaFoldDB" id="A0A5D5AFB7"/>
<dbReference type="EMBL" id="VTAW01000042">
    <property type="protein sequence ID" value="TYT60456.1"/>
    <property type="molecule type" value="Genomic_DNA"/>
</dbReference>
<dbReference type="InterPro" id="IPR028325">
    <property type="entry name" value="VG_K_chnl"/>
</dbReference>
<evidence type="ECO:0000256" key="7">
    <source>
        <dbReference type="ARBA" id="ARBA00022958"/>
    </source>
</evidence>
<dbReference type="Pfam" id="PF00520">
    <property type="entry name" value="Ion_trans"/>
    <property type="match status" value="1"/>
</dbReference>
<gene>
    <name evidence="14" type="ORF">FYC77_18790</name>
</gene>
<feature type="transmembrane region" description="Helical" evidence="12">
    <location>
        <begin position="163"/>
        <end position="184"/>
    </location>
</feature>
<dbReference type="InterPro" id="IPR027359">
    <property type="entry name" value="Volt_channel_dom_sf"/>
</dbReference>
<keyword evidence="3" id="KW-0633">Potassium transport</keyword>
<evidence type="ECO:0000256" key="8">
    <source>
        <dbReference type="ARBA" id="ARBA00022989"/>
    </source>
</evidence>
<keyword evidence="7" id="KW-0630">Potassium</keyword>
<evidence type="ECO:0000256" key="11">
    <source>
        <dbReference type="ARBA" id="ARBA00023303"/>
    </source>
</evidence>
<dbReference type="GO" id="GO:0008076">
    <property type="term" value="C:voltage-gated potassium channel complex"/>
    <property type="evidence" value="ECO:0007669"/>
    <property type="project" value="InterPro"/>
</dbReference>
<sequence length="271" mass="30348">MSAGRYVDARRRTRKLFEPELGGTVGYYTDWFIMALITANVAAVILETVDTIAAAYGPFFHYFELFSVAIFTVEYLGRVWAAVDDPAYEGPISGRLRFASRPLIVIDLIAILPFYLSAAGVQTDLRFLRAIRLVRLFRLLKLVRYSSAMRSFGLVFYREKEKLLLALFANVLLLTLASSVMYFVEHPHQPEVFSSIPASFYWGFITLTTVGYGDVTPVTPLGQFLTGIIALLGIGLFALPASILAAGFMDQTDDESESEYEYCPHCGERLK</sequence>
<reference evidence="14 15" key="1">
    <citation type="submission" date="2019-08" db="EMBL/GenBank/DDBJ databases">
        <title>Archaea genome.</title>
        <authorList>
            <person name="Kajale S."/>
            <person name="Shouche Y."/>
            <person name="Deshpande N."/>
            <person name="Sharma A."/>
        </authorList>
    </citation>
    <scope>NUCLEOTIDE SEQUENCE [LARGE SCALE GENOMIC DNA]</scope>
    <source>
        <strain evidence="14 15">ESP3B_9</strain>
    </source>
</reference>
<feature type="transmembrane region" description="Helical" evidence="12">
    <location>
        <begin position="103"/>
        <end position="121"/>
    </location>
</feature>
<organism evidence="14 15">
    <name type="scientific">Natrialba swarupiae</name>
    <dbReference type="NCBI Taxonomy" id="2448032"/>
    <lineage>
        <taxon>Archaea</taxon>
        <taxon>Methanobacteriati</taxon>
        <taxon>Methanobacteriota</taxon>
        <taxon>Stenosarchaea group</taxon>
        <taxon>Halobacteria</taxon>
        <taxon>Halobacteriales</taxon>
        <taxon>Natrialbaceae</taxon>
        <taxon>Natrialba</taxon>
    </lineage>
</organism>
<evidence type="ECO:0000259" key="13">
    <source>
        <dbReference type="Pfam" id="PF00520"/>
    </source>
</evidence>
<dbReference type="RefSeq" id="WP_149083036.1">
    <property type="nucleotide sequence ID" value="NZ_VTAW01000042.1"/>
</dbReference>
<feature type="transmembrane region" description="Helical" evidence="12">
    <location>
        <begin position="31"/>
        <end position="49"/>
    </location>
</feature>
<keyword evidence="5" id="KW-0631">Potassium channel</keyword>
<keyword evidence="4 12" id="KW-0812">Transmembrane</keyword>
<dbReference type="PANTHER" id="PTHR11537:SF254">
    <property type="entry name" value="POTASSIUM VOLTAGE-GATED CHANNEL PROTEIN SHAB"/>
    <property type="match status" value="1"/>
</dbReference>